<feature type="region of interest" description="Disordered" evidence="1">
    <location>
        <begin position="229"/>
        <end position="257"/>
    </location>
</feature>
<accession>A0A1E1W488</accession>
<name>A0A1E1W488_PECGO</name>
<feature type="compositionally biased region" description="Basic residues" evidence="1">
    <location>
        <begin position="241"/>
        <end position="250"/>
    </location>
</feature>
<feature type="compositionally biased region" description="Low complexity" evidence="1">
    <location>
        <begin position="10"/>
        <end position="19"/>
    </location>
</feature>
<evidence type="ECO:0000256" key="1">
    <source>
        <dbReference type="SAM" id="MobiDB-lite"/>
    </source>
</evidence>
<dbReference type="OrthoDB" id="6260718at2759"/>
<reference evidence="3" key="1">
    <citation type="submission" date="2015-09" db="EMBL/GenBank/DDBJ databases">
        <title>De novo assembly of Pectinophora gossypiella (Pink Bollworm) gut transcriptome.</title>
        <authorList>
            <person name="Tassone E.E."/>
        </authorList>
    </citation>
    <scope>NUCLEOTIDE SEQUENCE</scope>
</reference>
<gene>
    <name evidence="3" type="ORF">g.9870</name>
</gene>
<evidence type="ECO:0000313" key="3">
    <source>
        <dbReference type="EMBL" id="JAT81749.1"/>
    </source>
</evidence>
<dbReference type="AlphaFoldDB" id="A0A1E1W488"/>
<feature type="region of interest" description="Disordered" evidence="1">
    <location>
        <begin position="1"/>
        <end position="20"/>
    </location>
</feature>
<proteinExistence type="predicted"/>
<protein>
    <recommendedName>
        <fullName evidence="2">DUF7041 domain-containing protein</fullName>
    </recommendedName>
</protein>
<feature type="domain" description="DUF7041" evidence="2">
    <location>
        <begin position="39"/>
        <end position="122"/>
    </location>
</feature>
<dbReference type="Pfam" id="PF23055">
    <property type="entry name" value="DUF7041"/>
    <property type="match status" value="1"/>
</dbReference>
<sequence length="291" mass="32635">MSEPRRSADTDAAGGSADGRFFECEQRTSGEVNRVGVRVPPFYPQKPSLWFAQLESQFVLANITTESTKFHYTLGSLDPLYAAEVEDIVADPDMTNKYTRLKTELIKRLSASREKKVMQLLTREELGDRKPSQFLRHLKQLAGPEVPEGFMRTIWASRLPTSVQSIIASQVKKPLDEVAELADTIIDVVQPTPQVASTSRASTSDDSSTSMSGQIAELTRLVCSLQTKVDRLSRPSDRSSSRSRNRRRSSSTRSQSNYRKHPVCFYHSKYGPKAHRCVKPCDYAGNDRGSR</sequence>
<dbReference type="InterPro" id="IPR055469">
    <property type="entry name" value="DUF7041"/>
</dbReference>
<dbReference type="EMBL" id="GDQN01009305">
    <property type="protein sequence ID" value="JAT81749.1"/>
    <property type="molecule type" value="Transcribed_RNA"/>
</dbReference>
<dbReference type="PANTHER" id="PTHR33327">
    <property type="entry name" value="ENDONUCLEASE"/>
    <property type="match status" value="1"/>
</dbReference>
<evidence type="ECO:0000259" key="2">
    <source>
        <dbReference type="Pfam" id="PF23055"/>
    </source>
</evidence>
<organism evidence="3">
    <name type="scientific">Pectinophora gossypiella</name>
    <name type="common">Cotton pink bollworm</name>
    <name type="synonym">Depressaria gossypiella</name>
    <dbReference type="NCBI Taxonomy" id="13191"/>
    <lineage>
        <taxon>Eukaryota</taxon>
        <taxon>Metazoa</taxon>
        <taxon>Ecdysozoa</taxon>
        <taxon>Arthropoda</taxon>
        <taxon>Hexapoda</taxon>
        <taxon>Insecta</taxon>
        <taxon>Pterygota</taxon>
        <taxon>Neoptera</taxon>
        <taxon>Endopterygota</taxon>
        <taxon>Lepidoptera</taxon>
        <taxon>Glossata</taxon>
        <taxon>Ditrysia</taxon>
        <taxon>Gelechioidea</taxon>
        <taxon>Gelechiidae</taxon>
        <taxon>Apatetrinae</taxon>
        <taxon>Pectinophora</taxon>
    </lineage>
</organism>
<dbReference type="PANTHER" id="PTHR33327:SF3">
    <property type="entry name" value="RNA-DIRECTED DNA POLYMERASE"/>
    <property type="match status" value="1"/>
</dbReference>
<feature type="compositionally biased region" description="Basic and acidic residues" evidence="1">
    <location>
        <begin position="229"/>
        <end position="240"/>
    </location>
</feature>